<proteinExistence type="predicted"/>
<evidence type="ECO:0000313" key="2">
    <source>
        <dbReference type="EMBL" id="AIF03712.1"/>
    </source>
</evidence>
<keyword evidence="1" id="KW-0472">Membrane</keyword>
<name>A0A075GNW8_9EURY</name>
<dbReference type="AlphaFoldDB" id="A0A075GNW8"/>
<organism evidence="2">
    <name type="scientific">uncultured marine group II/III euryarchaeote KM3_169_C11</name>
    <dbReference type="NCBI Taxonomy" id="1457922"/>
    <lineage>
        <taxon>Archaea</taxon>
        <taxon>Methanobacteriati</taxon>
        <taxon>Methanobacteriota</taxon>
        <taxon>environmental samples</taxon>
    </lineage>
</organism>
<protein>
    <submittedName>
        <fullName evidence="2">Uncharacterized protein</fullName>
    </submittedName>
</protein>
<keyword evidence="1" id="KW-1133">Transmembrane helix</keyword>
<evidence type="ECO:0000256" key="1">
    <source>
        <dbReference type="SAM" id="Phobius"/>
    </source>
</evidence>
<accession>A0A075GNW8</accession>
<sequence>MRQRSGSLARRDVGGVSEILGVTMLLAMVVTVLGAVFVLLAPLVNDINDNREWAAGSVAATQLNDRILVVADSPAGTGVVHHSAQLANTIDWLPRAETWTIAADLAGTDRVTVQLDPGEVNVTSLNRTASNVTVVTETATYQFDLVNGTGNLSIGSAMHGKVSVEVKDIHGSTIHRLVRISIDGIRLNNQMSGGVFSVDLVNGARIEKLPGQGIEVQQYPRLRHDVLIDGTHRVSLVLLNIDVGETLTRHMTTVNLGSLGTEALFEAQSRNLLLKSEFVTEATIGARYTHHWAGDHDLWLASGQIDDYNGFGPRQRLSGLDGLTLFPADETFTLEVTLQKVVVS</sequence>
<feature type="transmembrane region" description="Helical" evidence="1">
    <location>
        <begin position="20"/>
        <end position="44"/>
    </location>
</feature>
<keyword evidence="1" id="KW-0812">Transmembrane</keyword>
<reference evidence="2" key="1">
    <citation type="journal article" date="2014" name="Genome Biol. Evol.">
        <title>Pangenome evidence for extensive interdomain horizontal transfer affecting lineage core and shell genes in uncultured planktonic thaumarchaeota and euryarchaeota.</title>
        <authorList>
            <person name="Deschamps P."/>
            <person name="Zivanovic Y."/>
            <person name="Moreira D."/>
            <person name="Rodriguez-Valera F."/>
            <person name="Lopez-Garcia P."/>
        </authorList>
    </citation>
    <scope>NUCLEOTIDE SEQUENCE</scope>
</reference>
<dbReference type="EMBL" id="KF900687">
    <property type="protein sequence ID" value="AIF03712.1"/>
    <property type="molecule type" value="Genomic_DNA"/>
</dbReference>